<evidence type="ECO:0000313" key="3">
    <source>
        <dbReference type="Proteomes" id="UP001189429"/>
    </source>
</evidence>
<gene>
    <name evidence="2" type="ORF">PCOR1329_LOCUS9347</name>
</gene>
<dbReference type="Proteomes" id="UP001189429">
    <property type="component" value="Unassembled WGS sequence"/>
</dbReference>
<protein>
    <submittedName>
        <fullName evidence="2">Uncharacterized protein</fullName>
    </submittedName>
</protein>
<evidence type="ECO:0000313" key="2">
    <source>
        <dbReference type="EMBL" id="CAK0801487.1"/>
    </source>
</evidence>
<feature type="region of interest" description="Disordered" evidence="1">
    <location>
        <begin position="1"/>
        <end position="64"/>
    </location>
</feature>
<accession>A0ABN9QA69</accession>
<proteinExistence type="predicted"/>
<feature type="non-terminal residue" evidence="2">
    <location>
        <position position="1"/>
    </location>
</feature>
<feature type="compositionally biased region" description="Basic and acidic residues" evidence="1">
    <location>
        <begin position="1"/>
        <end position="12"/>
    </location>
</feature>
<reference evidence="2" key="1">
    <citation type="submission" date="2023-10" db="EMBL/GenBank/DDBJ databases">
        <authorList>
            <person name="Chen Y."/>
            <person name="Shah S."/>
            <person name="Dougan E. K."/>
            <person name="Thang M."/>
            <person name="Chan C."/>
        </authorList>
    </citation>
    <scope>NUCLEOTIDE SEQUENCE [LARGE SCALE GENOMIC DNA]</scope>
</reference>
<feature type="compositionally biased region" description="Low complexity" evidence="1">
    <location>
        <begin position="29"/>
        <end position="61"/>
    </location>
</feature>
<organism evidence="2 3">
    <name type="scientific">Prorocentrum cordatum</name>
    <dbReference type="NCBI Taxonomy" id="2364126"/>
    <lineage>
        <taxon>Eukaryota</taxon>
        <taxon>Sar</taxon>
        <taxon>Alveolata</taxon>
        <taxon>Dinophyceae</taxon>
        <taxon>Prorocentrales</taxon>
        <taxon>Prorocentraceae</taxon>
        <taxon>Prorocentrum</taxon>
    </lineage>
</organism>
<evidence type="ECO:0000256" key="1">
    <source>
        <dbReference type="SAM" id="MobiDB-lite"/>
    </source>
</evidence>
<feature type="region of interest" description="Disordered" evidence="1">
    <location>
        <begin position="82"/>
        <end position="109"/>
    </location>
</feature>
<sequence>GGGAAGREDQRRQLALHAGSAAAPVLVEAPRAAGRRPAAAAPDRTRLAGRPSSSPPAAALGGCAGWPDAAPVTASLRAALPGSARGQRGCSPPGGRSWEPDPAPGCRPAGPDASVSCLEHHLVCPAVSKHWVNCACPRRKKFSVGRPRRFPPPPPLAAPPLLPRPPLLPPSPPLSGCWDGPPRVAARARCGLGMLLDTGRTGGKDWQ</sequence>
<name>A0ABN9QA69_9DINO</name>
<dbReference type="EMBL" id="CAUYUJ010002594">
    <property type="protein sequence ID" value="CAK0801487.1"/>
    <property type="molecule type" value="Genomic_DNA"/>
</dbReference>
<keyword evidence="3" id="KW-1185">Reference proteome</keyword>
<comment type="caution">
    <text evidence="2">The sequence shown here is derived from an EMBL/GenBank/DDBJ whole genome shotgun (WGS) entry which is preliminary data.</text>
</comment>